<protein>
    <submittedName>
        <fullName evidence="1">Uncharacterized protein</fullName>
    </submittedName>
</protein>
<name>A0A0A9GY43_ARUDO</name>
<sequence length="33" mass="3720">MAISISSKHTFCGTIDLLSVQEYMALWTIQGFQ</sequence>
<dbReference type="AlphaFoldDB" id="A0A0A9GY43"/>
<organism evidence="1">
    <name type="scientific">Arundo donax</name>
    <name type="common">Giant reed</name>
    <name type="synonym">Donax arundinaceus</name>
    <dbReference type="NCBI Taxonomy" id="35708"/>
    <lineage>
        <taxon>Eukaryota</taxon>
        <taxon>Viridiplantae</taxon>
        <taxon>Streptophyta</taxon>
        <taxon>Embryophyta</taxon>
        <taxon>Tracheophyta</taxon>
        <taxon>Spermatophyta</taxon>
        <taxon>Magnoliopsida</taxon>
        <taxon>Liliopsida</taxon>
        <taxon>Poales</taxon>
        <taxon>Poaceae</taxon>
        <taxon>PACMAD clade</taxon>
        <taxon>Arundinoideae</taxon>
        <taxon>Arundineae</taxon>
        <taxon>Arundo</taxon>
    </lineage>
</organism>
<proteinExistence type="predicted"/>
<dbReference type="EMBL" id="GBRH01169432">
    <property type="protein sequence ID" value="JAE28464.1"/>
    <property type="molecule type" value="Transcribed_RNA"/>
</dbReference>
<accession>A0A0A9GY43</accession>
<reference evidence="1" key="2">
    <citation type="journal article" date="2015" name="Data Brief">
        <title>Shoot transcriptome of the giant reed, Arundo donax.</title>
        <authorList>
            <person name="Barrero R.A."/>
            <person name="Guerrero F.D."/>
            <person name="Moolhuijzen P."/>
            <person name="Goolsby J.A."/>
            <person name="Tidwell J."/>
            <person name="Bellgard S.E."/>
            <person name="Bellgard M.I."/>
        </authorList>
    </citation>
    <scope>NUCLEOTIDE SEQUENCE</scope>
    <source>
        <tissue evidence="1">Shoot tissue taken approximately 20 cm above the soil surface</tissue>
    </source>
</reference>
<reference evidence="1" key="1">
    <citation type="submission" date="2014-09" db="EMBL/GenBank/DDBJ databases">
        <authorList>
            <person name="Magalhaes I.L.F."/>
            <person name="Oliveira U."/>
            <person name="Santos F.R."/>
            <person name="Vidigal T.H.D.A."/>
            <person name="Brescovit A.D."/>
            <person name="Santos A.J."/>
        </authorList>
    </citation>
    <scope>NUCLEOTIDE SEQUENCE</scope>
    <source>
        <tissue evidence="1">Shoot tissue taken approximately 20 cm above the soil surface</tissue>
    </source>
</reference>
<evidence type="ECO:0000313" key="1">
    <source>
        <dbReference type="EMBL" id="JAE28464.1"/>
    </source>
</evidence>